<reference evidence="13 14" key="1">
    <citation type="submission" date="2019-03" db="EMBL/GenBank/DDBJ databases">
        <title>Genome Sequencing and Assembly of Various Microbes Isolated from Partially Reclaimed Soil and Acid Mine Drainage (AMD) Site.</title>
        <authorList>
            <person name="Steinbock B."/>
            <person name="Bechtold R."/>
            <person name="Sevigny J.L."/>
            <person name="Thomas D."/>
            <person name="Cuthill L.R."/>
            <person name="Aveiro Johannsen E.J."/>
            <person name="Thomas K."/>
            <person name="Ghosh A."/>
        </authorList>
    </citation>
    <scope>NUCLEOTIDE SEQUENCE [LARGE SCALE GENOMIC DNA]</scope>
    <source>
        <strain evidence="13 14">F-B2</strain>
    </source>
</reference>
<accession>A0A4R5YLY1</accession>
<evidence type="ECO:0000256" key="9">
    <source>
        <dbReference type="ARBA" id="ARBA00023012"/>
    </source>
</evidence>
<dbReference type="AlphaFoldDB" id="A0A4R5YLY1"/>
<evidence type="ECO:0000256" key="5">
    <source>
        <dbReference type="ARBA" id="ARBA00022553"/>
    </source>
</evidence>
<sequence length="555" mass="58556">MTAMYGVRVTTATAAGKAPSTGWSRGRRWGYWFTALACLVVTSLAGLTLQSPGLPIAWWWPAAGAAAWFALRAPRQDRTWLMLTIPLATITTNILVGRPWYLGLLYGLCNTVEIVVFLAALGRQRDTFRLDALGNAVRFVSAALLGALVLGLTIAGVGALLAGASFASVAIVAFASHSSAVMLIGALAVLPARERHRANPIEVVVHTAIAAATLFLTFGPGGATEVSFLVFAILAAACLRFPIRFAVIQSLLICVAALLLTLTAGGSFGFDLAASRTSPVTLVVFMSTVGVFSLLVSAARYEGRVNAAIALTAAEDIARAERARVAALAEQLELQRQREDFAVATSHELRTPLTNMLGYTDLLLDTRLDDQQRSWLDAARRGAERLQGLIDTMIDARESHSRDAVAVDSLLSRVQSAYAAEASTRRASIITIPCGLVVRASDGDAERALSNLVSNAITFAENGTVTLEATRVEDDVLISVTDDGPGMSSSTLHHAFDRFYRGPEAEGRGSSGIGLGLGSARDLARRNGGDVTVTSTAGHGVKAVLRLPALTNGDA</sequence>
<dbReference type="SMART" id="SM00388">
    <property type="entry name" value="HisKA"/>
    <property type="match status" value="1"/>
</dbReference>
<evidence type="ECO:0000256" key="7">
    <source>
        <dbReference type="ARBA" id="ARBA00022777"/>
    </source>
</evidence>
<feature type="transmembrane region" description="Helical" evidence="11">
    <location>
        <begin position="203"/>
        <end position="220"/>
    </location>
</feature>
<evidence type="ECO:0000256" key="8">
    <source>
        <dbReference type="ARBA" id="ARBA00022989"/>
    </source>
</evidence>
<evidence type="ECO:0000256" key="11">
    <source>
        <dbReference type="SAM" id="Phobius"/>
    </source>
</evidence>
<dbReference type="SUPFAM" id="SSF55874">
    <property type="entry name" value="ATPase domain of HSP90 chaperone/DNA topoisomerase II/histidine kinase"/>
    <property type="match status" value="1"/>
</dbReference>
<dbReference type="InterPro" id="IPR036097">
    <property type="entry name" value="HisK_dim/P_sf"/>
</dbReference>
<evidence type="ECO:0000256" key="10">
    <source>
        <dbReference type="ARBA" id="ARBA00023136"/>
    </source>
</evidence>
<dbReference type="EC" id="2.7.13.3" evidence="3"/>
<dbReference type="Gene3D" id="3.30.565.10">
    <property type="entry name" value="Histidine kinase-like ATPase, C-terminal domain"/>
    <property type="match status" value="1"/>
</dbReference>
<evidence type="ECO:0000256" key="3">
    <source>
        <dbReference type="ARBA" id="ARBA00012438"/>
    </source>
</evidence>
<dbReference type="PANTHER" id="PTHR43547:SF2">
    <property type="entry name" value="HYBRID SIGNAL TRANSDUCTION HISTIDINE KINASE C"/>
    <property type="match status" value="1"/>
</dbReference>
<dbReference type="EMBL" id="SMZX01000001">
    <property type="protein sequence ID" value="TDL46276.1"/>
    <property type="molecule type" value="Genomic_DNA"/>
</dbReference>
<name>A0A4R5YLY1_9MICO</name>
<keyword evidence="5" id="KW-0597">Phosphoprotein</keyword>
<evidence type="ECO:0000256" key="2">
    <source>
        <dbReference type="ARBA" id="ARBA00004651"/>
    </source>
</evidence>
<dbReference type="Pfam" id="PF05231">
    <property type="entry name" value="MASE1"/>
    <property type="match status" value="1"/>
</dbReference>
<dbReference type="CDD" id="cd00075">
    <property type="entry name" value="HATPase"/>
    <property type="match status" value="1"/>
</dbReference>
<dbReference type="GO" id="GO:0000155">
    <property type="term" value="F:phosphorelay sensor kinase activity"/>
    <property type="evidence" value="ECO:0007669"/>
    <property type="project" value="InterPro"/>
</dbReference>
<keyword evidence="9" id="KW-0902">Two-component regulatory system</keyword>
<evidence type="ECO:0000256" key="6">
    <source>
        <dbReference type="ARBA" id="ARBA00022692"/>
    </source>
</evidence>
<keyword evidence="10 11" id="KW-0472">Membrane</keyword>
<feature type="transmembrane region" description="Helical" evidence="11">
    <location>
        <begin position="226"/>
        <end position="243"/>
    </location>
</feature>
<feature type="transmembrane region" description="Helical" evidence="11">
    <location>
        <begin position="250"/>
        <end position="270"/>
    </location>
</feature>
<feature type="transmembrane region" description="Helical" evidence="11">
    <location>
        <begin position="142"/>
        <end position="163"/>
    </location>
</feature>
<gene>
    <name evidence="13" type="ORF">E2R54_07595</name>
</gene>
<organism evidence="13 14">
    <name type="scientific">Microbacterium oleivorans</name>
    <dbReference type="NCBI Taxonomy" id="273677"/>
    <lineage>
        <taxon>Bacteria</taxon>
        <taxon>Bacillati</taxon>
        <taxon>Actinomycetota</taxon>
        <taxon>Actinomycetes</taxon>
        <taxon>Micrococcales</taxon>
        <taxon>Microbacteriaceae</taxon>
        <taxon>Microbacterium</taxon>
    </lineage>
</organism>
<evidence type="ECO:0000313" key="14">
    <source>
        <dbReference type="Proteomes" id="UP000295633"/>
    </source>
</evidence>
<dbReference type="InterPro" id="IPR003661">
    <property type="entry name" value="HisK_dim/P_dom"/>
</dbReference>
<dbReference type="CDD" id="cd00082">
    <property type="entry name" value="HisKA"/>
    <property type="match status" value="1"/>
</dbReference>
<dbReference type="Proteomes" id="UP000295633">
    <property type="component" value="Unassembled WGS sequence"/>
</dbReference>
<dbReference type="InterPro" id="IPR005467">
    <property type="entry name" value="His_kinase_dom"/>
</dbReference>
<feature type="transmembrane region" description="Helical" evidence="11">
    <location>
        <begin position="103"/>
        <end position="121"/>
    </location>
</feature>
<dbReference type="Pfam" id="PF00512">
    <property type="entry name" value="HisKA"/>
    <property type="match status" value="1"/>
</dbReference>
<feature type="domain" description="Histidine kinase" evidence="12">
    <location>
        <begin position="344"/>
        <end position="551"/>
    </location>
</feature>
<keyword evidence="6 11" id="KW-0812">Transmembrane</keyword>
<evidence type="ECO:0000256" key="4">
    <source>
        <dbReference type="ARBA" id="ARBA00022475"/>
    </source>
</evidence>
<dbReference type="GO" id="GO:0005886">
    <property type="term" value="C:plasma membrane"/>
    <property type="evidence" value="ECO:0007669"/>
    <property type="project" value="UniProtKB-SubCell"/>
</dbReference>
<keyword evidence="7" id="KW-0418">Kinase</keyword>
<proteinExistence type="predicted"/>
<comment type="catalytic activity">
    <reaction evidence="1">
        <text>ATP + protein L-histidine = ADP + protein N-phospho-L-histidine.</text>
        <dbReference type="EC" id="2.7.13.3"/>
    </reaction>
</comment>
<dbReference type="InterPro" id="IPR036890">
    <property type="entry name" value="HATPase_C_sf"/>
</dbReference>
<feature type="transmembrane region" description="Helical" evidence="11">
    <location>
        <begin position="29"/>
        <end position="50"/>
    </location>
</feature>
<keyword evidence="4" id="KW-1003">Cell membrane</keyword>
<dbReference type="InterPro" id="IPR003594">
    <property type="entry name" value="HATPase_dom"/>
</dbReference>
<dbReference type="SUPFAM" id="SSF47384">
    <property type="entry name" value="Homodimeric domain of signal transducing histidine kinase"/>
    <property type="match status" value="1"/>
</dbReference>
<keyword evidence="7" id="KW-0808">Transferase</keyword>
<keyword evidence="8 11" id="KW-1133">Transmembrane helix</keyword>
<dbReference type="InterPro" id="IPR007895">
    <property type="entry name" value="MASE1"/>
</dbReference>
<dbReference type="PRINTS" id="PR00344">
    <property type="entry name" value="BCTRLSENSOR"/>
</dbReference>
<feature type="transmembrane region" description="Helical" evidence="11">
    <location>
        <begin position="80"/>
        <end position="97"/>
    </location>
</feature>
<evidence type="ECO:0000256" key="1">
    <source>
        <dbReference type="ARBA" id="ARBA00000085"/>
    </source>
</evidence>
<dbReference type="PANTHER" id="PTHR43547">
    <property type="entry name" value="TWO-COMPONENT HISTIDINE KINASE"/>
    <property type="match status" value="1"/>
</dbReference>
<dbReference type="InterPro" id="IPR004358">
    <property type="entry name" value="Sig_transdc_His_kin-like_C"/>
</dbReference>
<dbReference type="SMART" id="SM00387">
    <property type="entry name" value="HATPase_c"/>
    <property type="match status" value="1"/>
</dbReference>
<feature type="transmembrane region" description="Helical" evidence="11">
    <location>
        <begin position="169"/>
        <end position="191"/>
    </location>
</feature>
<comment type="caution">
    <text evidence="13">The sequence shown here is derived from an EMBL/GenBank/DDBJ whole genome shotgun (WGS) entry which is preliminary data.</text>
</comment>
<dbReference type="Gene3D" id="1.10.287.130">
    <property type="match status" value="1"/>
</dbReference>
<comment type="subcellular location">
    <subcellularLocation>
        <location evidence="2">Cell membrane</location>
        <topology evidence="2">Multi-pass membrane protein</topology>
    </subcellularLocation>
</comment>
<feature type="transmembrane region" description="Helical" evidence="11">
    <location>
        <begin position="56"/>
        <end position="73"/>
    </location>
</feature>
<feature type="transmembrane region" description="Helical" evidence="11">
    <location>
        <begin position="282"/>
        <end position="301"/>
    </location>
</feature>
<protein>
    <recommendedName>
        <fullName evidence="3">histidine kinase</fullName>
        <ecNumber evidence="3">2.7.13.3</ecNumber>
    </recommendedName>
</protein>
<evidence type="ECO:0000313" key="13">
    <source>
        <dbReference type="EMBL" id="TDL46276.1"/>
    </source>
</evidence>
<evidence type="ECO:0000259" key="12">
    <source>
        <dbReference type="PROSITE" id="PS50109"/>
    </source>
</evidence>
<dbReference type="Pfam" id="PF02518">
    <property type="entry name" value="HATPase_c"/>
    <property type="match status" value="1"/>
</dbReference>
<dbReference type="PROSITE" id="PS50109">
    <property type="entry name" value="HIS_KIN"/>
    <property type="match status" value="1"/>
</dbReference>